<dbReference type="PANTHER" id="PTHR46156:SF1">
    <property type="entry name" value="ZINC FINGER CCCH DOMAIN-CONTAINING PROTEIN 3"/>
    <property type="match status" value="1"/>
</dbReference>
<dbReference type="InterPro" id="IPR036855">
    <property type="entry name" value="Znf_CCCH_sf"/>
</dbReference>
<reference evidence="7 8" key="1">
    <citation type="submission" date="2015-12" db="EMBL/GenBank/DDBJ databases">
        <title>The genome of Folsomia candida.</title>
        <authorList>
            <person name="Faddeeva A."/>
            <person name="Derks M.F."/>
            <person name="Anvar Y."/>
            <person name="Smit S."/>
            <person name="Van Straalen N."/>
            <person name="Roelofs D."/>
        </authorList>
    </citation>
    <scope>NUCLEOTIDE SEQUENCE [LARGE SCALE GENOMIC DNA]</scope>
    <source>
        <strain evidence="7 8">VU population</strain>
        <tissue evidence="7">Whole body</tissue>
    </source>
</reference>
<evidence type="ECO:0000256" key="4">
    <source>
        <dbReference type="PROSITE-ProRule" id="PRU00723"/>
    </source>
</evidence>
<dbReference type="GO" id="GO:0008270">
    <property type="term" value="F:zinc ion binding"/>
    <property type="evidence" value="ECO:0007669"/>
    <property type="project" value="UniProtKB-KW"/>
</dbReference>
<organism evidence="7 8">
    <name type="scientific">Folsomia candida</name>
    <name type="common">Springtail</name>
    <dbReference type="NCBI Taxonomy" id="158441"/>
    <lineage>
        <taxon>Eukaryota</taxon>
        <taxon>Metazoa</taxon>
        <taxon>Ecdysozoa</taxon>
        <taxon>Arthropoda</taxon>
        <taxon>Hexapoda</taxon>
        <taxon>Collembola</taxon>
        <taxon>Entomobryomorpha</taxon>
        <taxon>Isotomoidea</taxon>
        <taxon>Isotomidae</taxon>
        <taxon>Proisotominae</taxon>
        <taxon>Folsomia</taxon>
    </lineage>
</organism>
<gene>
    <name evidence="7" type="ORF">Fcan01_03282</name>
</gene>
<proteinExistence type="predicted"/>
<feature type="domain" description="C3H1-type" evidence="6">
    <location>
        <begin position="345"/>
        <end position="370"/>
    </location>
</feature>
<comment type="caution">
    <text evidence="7">The sequence shown here is derived from an EMBL/GenBank/DDBJ whole genome shotgun (WGS) entry which is preliminary data.</text>
</comment>
<keyword evidence="2 4" id="KW-0863">Zinc-finger</keyword>
<evidence type="ECO:0000259" key="6">
    <source>
        <dbReference type="PROSITE" id="PS50103"/>
    </source>
</evidence>
<feature type="region of interest" description="Disordered" evidence="5">
    <location>
        <begin position="245"/>
        <end position="266"/>
    </location>
</feature>
<protein>
    <submittedName>
        <fullName evidence="7">Zinc finger CCCH domain-containing protein 3</fullName>
    </submittedName>
</protein>
<dbReference type="AlphaFoldDB" id="A0A226EXL4"/>
<evidence type="ECO:0000256" key="5">
    <source>
        <dbReference type="SAM" id="MobiDB-lite"/>
    </source>
</evidence>
<evidence type="ECO:0000313" key="7">
    <source>
        <dbReference type="EMBL" id="OXA62289.1"/>
    </source>
</evidence>
<dbReference type="Pfam" id="PF00642">
    <property type="entry name" value="zf-CCCH"/>
    <property type="match status" value="1"/>
</dbReference>
<dbReference type="OrthoDB" id="3247158at2759"/>
<name>A0A226EXL4_FOLCA</name>
<dbReference type="SMART" id="SM00356">
    <property type="entry name" value="ZnF_C3H1"/>
    <property type="match status" value="2"/>
</dbReference>
<feature type="compositionally biased region" description="Polar residues" evidence="5">
    <location>
        <begin position="249"/>
        <end position="266"/>
    </location>
</feature>
<keyword evidence="8" id="KW-1185">Reference proteome</keyword>
<evidence type="ECO:0000256" key="1">
    <source>
        <dbReference type="ARBA" id="ARBA00022723"/>
    </source>
</evidence>
<accession>A0A226EXL4</accession>
<dbReference type="SUPFAM" id="SSF90229">
    <property type="entry name" value="CCCH zinc finger"/>
    <property type="match status" value="1"/>
</dbReference>
<dbReference type="GO" id="GO:0005634">
    <property type="term" value="C:nucleus"/>
    <property type="evidence" value="ECO:0007669"/>
    <property type="project" value="TreeGrafter"/>
</dbReference>
<dbReference type="PROSITE" id="PS50103">
    <property type="entry name" value="ZF_C3H1"/>
    <property type="match status" value="2"/>
</dbReference>
<dbReference type="Proteomes" id="UP000198287">
    <property type="component" value="Unassembled WGS sequence"/>
</dbReference>
<evidence type="ECO:0000256" key="2">
    <source>
        <dbReference type="ARBA" id="ARBA00022771"/>
    </source>
</evidence>
<feature type="domain" description="C3H1-type" evidence="6">
    <location>
        <begin position="289"/>
        <end position="317"/>
    </location>
</feature>
<dbReference type="InterPro" id="IPR000571">
    <property type="entry name" value="Znf_CCCH"/>
</dbReference>
<dbReference type="Gene3D" id="4.10.1000.10">
    <property type="entry name" value="Zinc finger, CCCH-type"/>
    <property type="match status" value="1"/>
</dbReference>
<dbReference type="STRING" id="158441.A0A226EXL4"/>
<evidence type="ECO:0000313" key="8">
    <source>
        <dbReference type="Proteomes" id="UP000198287"/>
    </source>
</evidence>
<feature type="zinc finger region" description="C3H1-type" evidence="4">
    <location>
        <begin position="289"/>
        <end position="317"/>
    </location>
</feature>
<keyword evidence="1 4" id="KW-0479">Metal-binding</keyword>
<dbReference type="PANTHER" id="PTHR46156">
    <property type="entry name" value="CCCH ZINGC FINGER"/>
    <property type="match status" value="1"/>
</dbReference>
<feature type="zinc finger region" description="C3H1-type" evidence="4">
    <location>
        <begin position="345"/>
        <end position="370"/>
    </location>
</feature>
<sequence>MSNIKNGLSSPTSSKCPASALSLRPITSKGYYYPPSFAQGSTIKHFRRPQSQLPSLSSITSIRPSLKMQSRQNSIFPKIYTPLSTTTSSKKWVRTAAPLPIRAGTPIIDSKVCSSTNVDPVIRIPDMSHFGMEGSTSGPLKPIVRLNSNQAHRMEVKFKKATNSPWFRSKSSAVARFHKNGSMTRKRPSKQNFSVRKYSLRRIRKSSISSNSPRSRRLSAAIPLLIGGGEGSYFKSKEFIKDKKKCSSTPSRNTSFSIQSGSPRKLSQSVRRATRVIQRSKKLLNKSKRKKNTFCIFFNKFGTCRRGTECSFIHDLRQVLICSRFLGTGSCTKVGCSLSHNVMVGKIPTCQFFNDGVCVKENCSFRHIQSSGKRVSPIKKKRISPTIPMKNMSTVPAELSNLRCKPYHKREEKKAIIEDAIDPAISSRYFDNSPASQPIISIIPRRPRKELNDKDALYFLASSSDSDAENMDDDKMQCDTAKGIMSNGSDSEFRKCKLSAYNVNTGVAGCTTSSGDNRRQKLLERITKFKEKPTTSHSADTGNIPSAKPNIMMPTFFKFS</sequence>
<dbReference type="EMBL" id="LNIX01000001">
    <property type="protein sequence ID" value="OXA62289.1"/>
    <property type="molecule type" value="Genomic_DNA"/>
</dbReference>
<keyword evidence="3 4" id="KW-0862">Zinc</keyword>
<evidence type="ECO:0000256" key="3">
    <source>
        <dbReference type="ARBA" id="ARBA00022833"/>
    </source>
</evidence>